<dbReference type="Pfam" id="PF00583">
    <property type="entry name" value="Acetyltransf_1"/>
    <property type="match status" value="1"/>
</dbReference>
<evidence type="ECO:0000256" key="1">
    <source>
        <dbReference type="ARBA" id="ARBA00022679"/>
    </source>
</evidence>
<dbReference type="GO" id="GO:0016747">
    <property type="term" value="F:acyltransferase activity, transferring groups other than amino-acyl groups"/>
    <property type="evidence" value="ECO:0007669"/>
    <property type="project" value="InterPro"/>
</dbReference>
<keyword evidence="5" id="KW-1185">Reference proteome</keyword>
<evidence type="ECO:0000256" key="2">
    <source>
        <dbReference type="ARBA" id="ARBA00023315"/>
    </source>
</evidence>
<dbReference type="RefSeq" id="WP_051765370.1">
    <property type="nucleotide sequence ID" value="NZ_CP034550.1"/>
</dbReference>
<evidence type="ECO:0000313" key="4">
    <source>
        <dbReference type="EMBL" id="QFZ16876.1"/>
    </source>
</evidence>
<dbReference type="KEGG" id="ssyi:EKG83_04800"/>
<dbReference type="CDD" id="cd04301">
    <property type="entry name" value="NAT_SF"/>
    <property type="match status" value="1"/>
</dbReference>
<evidence type="ECO:0000259" key="3">
    <source>
        <dbReference type="PROSITE" id="PS51186"/>
    </source>
</evidence>
<dbReference type="Gene3D" id="3.40.630.30">
    <property type="match status" value="1"/>
</dbReference>
<keyword evidence="1 4" id="KW-0808">Transferase</keyword>
<gene>
    <name evidence="4" type="ORF">EKG83_04800</name>
</gene>
<name>A0A5Q0GS05_SACSY</name>
<dbReference type="InterPro" id="IPR000182">
    <property type="entry name" value="GNAT_dom"/>
</dbReference>
<evidence type="ECO:0000313" key="5">
    <source>
        <dbReference type="Proteomes" id="UP000325787"/>
    </source>
</evidence>
<dbReference type="InterPro" id="IPR016181">
    <property type="entry name" value="Acyl_CoA_acyltransferase"/>
</dbReference>
<keyword evidence="2" id="KW-0012">Acyltransferase</keyword>
<proteinExistence type="predicted"/>
<dbReference type="AlphaFoldDB" id="A0A5Q0GS05"/>
<reference evidence="5" key="1">
    <citation type="journal article" date="2021" name="Curr. Microbiol.">
        <title>Complete genome of nocamycin-producing strain Saccharothrix syringae NRRL B-16468 reveals the biosynthetic potential for secondary metabolites.</title>
        <authorList>
            <person name="Mo X."/>
            <person name="Yang S."/>
        </authorList>
    </citation>
    <scope>NUCLEOTIDE SEQUENCE [LARGE SCALE GENOMIC DNA]</scope>
    <source>
        <strain evidence="5">ATCC 51364 / DSM 43886 / JCM 6844 / KCTC 9398 / NBRC 14523 / NRRL B-16468 / INA 2240</strain>
    </source>
</reference>
<accession>A0A5Q0GS05</accession>
<feature type="domain" description="N-acetyltransferase" evidence="3">
    <location>
        <begin position="141"/>
        <end position="291"/>
    </location>
</feature>
<dbReference type="Proteomes" id="UP000325787">
    <property type="component" value="Chromosome"/>
</dbReference>
<organism evidence="4 5">
    <name type="scientific">Saccharothrix syringae</name>
    <name type="common">Nocardiopsis syringae</name>
    <dbReference type="NCBI Taxonomy" id="103733"/>
    <lineage>
        <taxon>Bacteria</taxon>
        <taxon>Bacillati</taxon>
        <taxon>Actinomycetota</taxon>
        <taxon>Actinomycetes</taxon>
        <taxon>Pseudonocardiales</taxon>
        <taxon>Pseudonocardiaceae</taxon>
        <taxon>Saccharothrix</taxon>
    </lineage>
</organism>
<dbReference type="SUPFAM" id="SSF55729">
    <property type="entry name" value="Acyl-CoA N-acyltransferases (Nat)"/>
    <property type="match status" value="1"/>
</dbReference>
<dbReference type="PROSITE" id="PS51186">
    <property type="entry name" value="GNAT"/>
    <property type="match status" value="1"/>
</dbReference>
<dbReference type="PANTHER" id="PTHR43877">
    <property type="entry name" value="AMINOALKYLPHOSPHONATE N-ACETYLTRANSFERASE-RELATED-RELATED"/>
    <property type="match status" value="1"/>
</dbReference>
<dbReference type="EMBL" id="CP034550">
    <property type="protein sequence ID" value="QFZ16876.1"/>
    <property type="molecule type" value="Genomic_DNA"/>
</dbReference>
<dbReference type="OrthoDB" id="3174529at2"/>
<protein>
    <submittedName>
        <fullName evidence="4">GNAT family N-acetyltransferase</fullName>
    </submittedName>
</protein>
<sequence length="291" mass="30989">MAEVTKHDDFAEFWALAGDHFTTDPVAHTVAVAAVHRRLNHAMPDDPPALLVTASEDGDLVAAALRVPPWPLEVSGVPPQWAEAVADALAGEVELPGVTGPRESAEAFVMAWAARTGCGAREVMSLRLYRLGELVPPDVPGTARPATEADADLLTRWYLDFRAEATDQEADDALVEQAARFVHRLPVNGGAHVLWCDGAGTPVAWAATSPPASGMSRIGPVYTAREHRRRGYGAAVTAACATWAREHGAEHVVLFTDLANPTSNSVYQRIGFRPVGDSAEFAFTRAVPASG</sequence>
<dbReference type="InterPro" id="IPR050832">
    <property type="entry name" value="Bact_Acetyltransf"/>
</dbReference>